<evidence type="ECO:0000259" key="2">
    <source>
        <dbReference type="Pfam" id="PF12697"/>
    </source>
</evidence>
<accession>A0ABQ4PKD4</accession>
<dbReference type="Proteomes" id="UP000761574">
    <property type="component" value="Unassembled WGS sequence"/>
</dbReference>
<dbReference type="InterPro" id="IPR029058">
    <property type="entry name" value="AB_hydrolase_fold"/>
</dbReference>
<feature type="transmembrane region" description="Helical" evidence="1">
    <location>
        <begin position="12"/>
        <end position="34"/>
    </location>
</feature>
<reference evidence="3 4" key="1">
    <citation type="submission" date="2021-05" db="EMBL/GenBank/DDBJ databases">
        <title>Molecular characterization for Shewanella algae harboring chromosomal blaOXA-55-like strains isolated from clinical and environment sample.</title>
        <authorList>
            <person name="Ohama Y."/>
            <person name="Aoki K."/>
            <person name="Harada S."/>
            <person name="Moriya K."/>
            <person name="Ishii Y."/>
            <person name="Tateda K."/>
        </authorList>
    </citation>
    <scope>NUCLEOTIDE SEQUENCE [LARGE SCALE GENOMIC DNA]</scope>
    <source>
        <strain evidence="3 4">LMG 23746</strain>
    </source>
</reference>
<feature type="domain" description="AB hydrolase-1" evidence="2">
    <location>
        <begin position="124"/>
        <end position="259"/>
    </location>
</feature>
<dbReference type="RefSeq" id="WP_110457768.1">
    <property type="nucleotide sequence ID" value="NZ_BPFB01000026.1"/>
</dbReference>
<keyword evidence="1" id="KW-1133">Transmembrane helix</keyword>
<gene>
    <name evidence="3" type="ORF">TUM4630_23530</name>
</gene>
<comment type="caution">
    <text evidence="3">The sequence shown here is derived from an EMBL/GenBank/DDBJ whole genome shotgun (WGS) entry which is preliminary data.</text>
</comment>
<evidence type="ECO:0000313" key="4">
    <source>
        <dbReference type="Proteomes" id="UP000761574"/>
    </source>
</evidence>
<dbReference type="InterPro" id="IPR000073">
    <property type="entry name" value="AB_hydrolase_1"/>
</dbReference>
<proteinExistence type="predicted"/>
<keyword evidence="1" id="KW-0472">Membrane</keyword>
<sequence>MKILLTSTKHLLLALTYGALGTVIALLGVGIYLLNAQPELSIWHTTSLSAQFRQSTPLTNFEQYLALEEMLFTEVDNKIYKRTQDMVNQPLNRYVRHSLSDPNQWSQDWNRSYEWSNPTAQFGVLLLHGMSDSPYSLSHFANHFRPKAHVLGLRLPGHGTLPSGLVDLRWQDMAQAVTLATRHLQQQLNGKPLYVVGFSTGAALALNHELEALSQDNPSSYAGLIFLSPAIGLTPVAAAAKWQSRLGQWLGLEKLSWNAVQTEYDPFKYNSFAVNAGDVVYQVAARNQVLLHQMTESQKRQLARVITFQSVADSTVSTVDVIAKLYLGLPAKEHQLFLFDINRLDVNLALIVNDPIDAIKLLIDPSPLPYQLNLVQNQHYQDSFGQWQTSEQVEVARYQQGLVEHEPLNISWPTAVYSLSHVALPFPASDSLYGAKKRVSAQLRVQIGAVSTKGERGVLGVPASEVLRQKWNPFFAYMLERIDDYINTEQQRLVEDPSMLKAEHRLKH</sequence>
<dbReference type="Gene3D" id="3.40.50.1820">
    <property type="entry name" value="alpha/beta hydrolase"/>
    <property type="match status" value="1"/>
</dbReference>
<dbReference type="SUPFAM" id="SSF53474">
    <property type="entry name" value="alpha/beta-Hydrolases"/>
    <property type="match status" value="1"/>
</dbReference>
<keyword evidence="4" id="KW-1185">Reference proteome</keyword>
<evidence type="ECO:0000313" key="3">
    <source>
        <dbReference type="EMBL" id="GIU48057.1"/>
    </source>
</evidence>
<protein>
    <submittedName>
        <fullName evidence="3">Esterase</fullName>
    </submittedName>
</protein>
<dbReference type="EMBL" id="BPFB01000026">
    <property type="protein sequence ID" value="GIU48057.1"/>
    <property type="molecule type" value="Genomic_DNA"/>
</dbReference>
<evidence type="ECO:0000256" key="1">
    <source>
        <dbReference type="SAM" id="Phobius"/>
    </source>
</evidence>
<dbReference type="Pfam" id="PF12697">
    <property type="entry name" value="Abhydrolase_6"/>
    <property type="match status" value="1"/>
</dbReference>
<organism evidence="3 4">
    <name type="scientific">Shewanella algidipiscicola</name>
    <dbReference type="NCBI Taxonomy" id="614070"/>
    <lineage>
        <taxon>Bacteria</taxon>
        <taxon>Pseudomonadati</taxon>
        <taxon>Pseudomonadota</taxon>
        <taxon>Gammaproteobacteria</taxon>
        <taxon>Alteromonadales</taxon>
        <taxon>Shewanellaceae</taxon>
        <taxon>Shewanella</taxon>
    </lineage>
</organism>
<keyword evidence="1" id="KW-0812">Transmembrane</keyword>
<name>A0ABQ4PKD4_9GAMM</name>